<feature type="chain" id="PRO_5010225756" evidence="1">
    <location>
        <begin position="27"/>
        <end position="221"/>
    </location>
</feature>
<sequence length="221" mass="23520">MRVIMATVLIVGGLAAAPLSGAPAHAEPQTCPTLCDQIPNSAWIDPAAVPLNAVYHWPAPAGPAAAVTGTPRFRFEQLCASAPVPQDPRDYVVASRAVVDKPDGQWQLQAQVLHWRGETWRTGQLAASVFNAARTALRGCHRGAPDQSPSLTIDEPNRLAAVISGPVVMHTYLAAQQSSTISELTLWSSAPPQVPWPVIDDAQVLDALVKPLCTAYLDSCH</sequence>
<dbReference type="Proteomes" id="UP000179734">
    <property type="component" value="Unassembled WGS sequence"/>
</dbReference>
<organism evidence="2 3">
    <name type="scientific">Mycobacterium talmoniae</name>
    <dbReference type="NCBI Taxonomy" id="1858794"/>
    <lineage>
        <taxon>Bacteria</taxon>
        <taxon>Bacillati</taxon>
        <taxon>Actinomycetota</taxon>
        <taxon>Actinomycetes</taxon>
        <taxon>Mycobacteriales</taxon>
        <taxon>Mycobacteriaceae</taxon>
        <taxon>Mycobacterium</taxon>
    </lineage>
</organism>
<proteinExistence type="predicted"/>
<accession>A0A1S1NH97</accession>
<name>A0A1S1NH97_9MYCO</name>
<dbReference type="AlphaFoldDB" id="A0A1S1NH97"/>
<evidence type="ECO:0000256" key="1">
    <source>
        <dbReference type="SAM" id="SignalP"/>
    </source>
</evidence>
<gene>
    <name evidence="2" type="ORF">BKN37_14915</name>
</gene>
<comment type="caution">
    <text evidence="2">The sequence shown here is derived from an EMBL/GenBank/DDBJ whole genome shotgun (WGS) entry which is preliminary data.</text>
</comment>
<keyword evidence="1" id="KW-0732">Signal</keyword>
<dbReference type="RefSeq" id="WP_071027168.1">
    <property type="nucleotide sequence ID" value="NZ_MLQM01000077.1"/>
</dbReference>
<keyword evidence="3" id="KW-1185">Reference proteome</keyword>
<reference evidence="2 3" key="1">
    <citation type="submission" date="2016-10" db="EMBL/GenBank/DDBJ databases">
        <title>Genome sequence of Mycobacterium talmonii.</title>
        <authorList>
            <person name="Greninger A.L."/>
            <person name="Elliott B."/>
            <person name="Vasireddy S."/>
            <person name="Vasireddy R."/>
        </authorList>
    </citation>
    <scope>NUCLEOTIDE SEQUENCE [LARGE SCALE GENOMIC DNA]</scope>
    <source>
        <strain evidence="3">NE-TNMC-100812</strain>
    </source>
</reference>
<dbReference type="EMBL" id="MLQM01000077">
    <property type="protein sequence ID" value="OHV03451.1"/>
    <property type="molecule type" value="Genomic_DNA"/>
</dbReference>
<protein>
    <submittedName>
        <fullName evidence="2">ATPase</fullName>
    </submittedName>
</protein>
<feature type="signal peptide" evidence="1">
    <location>
        <begin position="1"/>
        <end position="26"/>
    </location>
</feature>
<evidence type="ECO:0000313" key="2">
    <source>
        <dbReference type="EMBL" id="OHV03451.1"/>
    </source>
</evidence>
<evidence type="ECO:0000313" key="3">
    <source>
        <dbReference type="Proteomes" id="UP000179734"/>
    </source>
</evidence>